<evidence type="ECO:0000313" key="3">
    <source>
        <dbReference type="Proteomes" id="UP000678895"/>
    </source>
</evidence>
<dbReference type="PANTHER" id="PTHR30050">
    <property type="entry name" value="CHROMOSOMAL REPLICATION INITIATOR PROTEIN DNAA"/>
    <property type="match status" value="1"/>
</dbReference>
<dbReference type="InterPro" id="IPR027417">
    <property type="entry name" value="P-loop_NTPase"/>
</dbReference>
<name>A0A919Y507_9BACL</name>
<dbReference type="SUPFAM" id="SSF52540">
    <property type="entry name" value="P-loop containing nucleoside triphosphate hydrolases"/>
    <property type="match status" value="1"/>
</dbReference>
<dbReference type="AlphaFoldDB" id="A0A919Y507"/>
<dbReference type="PANTHER" id="PTHR30050:SF4">
    <property type="entry name" value="ATP-BINDING PROTEIN RV3427C IN INSERTION SEQUENCE-RELATED"/>
    <property type="match status" value="1"/>
</dbReference>
<evidence type="ECO:0000313" key="2">
    <source>
        <dbReference type="EMBL" id="GIO42513.1"/>
    </source>
</evidence>
<dbReference type="Proteomes" id="UP000678895">
    <property type="component" value="Unassembled WGS sequence"/>
</dbReference>
<evidence type="ECO:0000259" key="1">
    <source>
        <dbReference type="Pfam" id="PF01695"/>
    </source>
</evidence>
<keyword evidence="3" id="KW-1185">Reference proteome</keyword>
<sequence>MFSRNIMNEQLRAARLDNFIEREGTESLLSASKKFVEGFELRKTGLLLYGPPGNGKSHLAAGIHHELNHQGYVCLFLDVPQLIKLAETATRFDSKINLTDIINGAVSADLLTLDELGAGDISSKIYTDILFPIINGRQGKITNYTTNLSLDRLENWLLYDKYKNIVDEEGRLFERIFTSADIYQNKATSKRREDALARMQQGYS</sequence>
<organism evidence="2 3">
    <name type="scientific">Paenibacillus apis</name>
    <dbReference type="NCBI Taxonomy" id="1792174"/>
    <lineage>
        <taxon>Bacteria</taxon>
        <taxon>Bacillati</taxon>
        <taxon>Bacillota</taxon>
        <taxon>Bacilli</taxon>
        <taxon>Bacillales</taxon>
        <taxon>Paenibacillaceae</taxon>
        <taxon>Paenibacillus</taxon>
    </lineage>
</organism>
<dbReference type="Pfam" id="PF01695">
    <property type="entry name" value="IstB_IS21"/>
    <property type="match status" value="1"/>
</dbReference>
<dbReference type="GO" id="GO:0005524">
    <property type="term" value="F:ATP binding"/>
    <property type="evidence" value="ECO:0007669"/>
    <property type="project" value="InterPro"/>
</dbReference>
<comment type="caution">
    <text evidence="2">The sequence shown here is derived from an EMBL/GenBank/DDBJ whole genome shotgun (WGS) entry which is preliminary data.</text>
</comment>
<dbReference type="GO" id="GO:0006260">
    <property type="term" value="P:DNA replication"/>
    <property type="evidence" value="ECO:0007669"/>
    <property type="project" value="TreeGrafter"/>
</dbReference>
<dbReference type="EMBL" id="BORS01000007">
    <property type="protein sequence ID" value="GIO42513.1"/>
    <property type="molecule type" value="Genomic_DNA"/>
</dbReference>
<protein>
    <recommendedName>
        <fullName evidence="1">IstB-like ATP-binding domain-containing protein</fullName>
    </recommendedName>
</protein>
<accession>A0A919Y507</accession>
<dbReference type="InterPro" id="IPR002611">
    <property type="entry name" value="IstB_ATP-bd"/>
</dbReference>
<feature type="domain" description="IstB-like ATP-binding" evidence="1">
    <location>
        <begin position="42"/>
        <end position="191"/>
    </location>
</feature>
<proteinExistence type="predicted"/>
<dbReference type="CDD" id="cd00009">
    <property type="entry name" value="AAA"/>
    <property type="match status" value="1"/>
</dbReference>
<reference evidence="2" key="1">
    <citation type="submission" date="2021-03" db="EMBL/GenBank/DDBJ databases">
        <title>Antimicrobial resistance genes in bacteria isolated from Japanese honey, and their potential for conferring macrolide and lincosamide resistance in the American foulbrood pathogen Paenibacillus larvae.</title>
        <authorList>
            <person name="Okamoto M."/>
            <person name="Kumagai M."/>
            <person name="Kanamori H."/>
            <person name="Takamatsu D."/>
        </authorList>
    </citation>
    <scope>NUCLEOTIDE SEQUENCE</scope>
    <source>
        <strain evidence="2">J41TS4</strain>
    </source>
</reference>
<gene>
    <name evidence="2" type="ORF">J41TS4_22710</name>
</gene>
<dbReference type="Gene3D" id="3.40.50.300">
    <property type="entry name" value="P-loop containing nucleotide triphosphate hydrolases"/>
    <property type="match status" value="1"/>
</dbReference>